<dbReference type="EMBL" id="BARU01012465">
    <property type="protein sequence ID" value="GAH41472.1"/>
    <property type="molecule type" value="Genomic_DNA"/>
</dbReference>
<organism evidence="1">
    <name type="scientific">marine sediment metagenome</name>
    <dbReference type="NCBI Taxonomy" id="412755"/>
    <lineage>
        <taxon>unclassified sequences</taxon>
        <taxon>metagenomes</taxon>
        <taxon>ecological metagenomes</taxon>
    </lineage>
</organism>
<proteinExistence type="predicted"/>
<evidence type="ECO:0000313" key="1">
    <source>
        <dbReference type="EMBL" id="GAH41472.1"/>
    </source>
</evidence>
<gene>
    <name evidence="1" type="ORF">S03H2_22971</name>
</gene>
<feature type="non-terminal residue" evidence="1">
    <location>
        <position position="151"/>
    </location>
</feature>
<dbReference type="Gene3D" id="2.40.30.200">
    <property type="match status" value="1"/>
</dbReference>
<protein>
    <submittedName>
        <fullName evidence="1">Uncharacterized protein</fullName>
    </submittedName>
</protein>
<reference evidence="1" key="1">
    <citation type="journal article" date="2014" name="Front. Microbiol.">
        <title>High frequency of phylogenetically diverse reductive dehalogenase-homologous genes in deep subseafloor sedimentary metagenomes.</title>
        <authorList>
            <person name="Kawai M."/>
            <person name="Futagami T."/>
            <person name="Toyoda A."/>
            <person name="Takaki Y."/>
            <person name="Nishi S."/>
            <person name="Hori S."/>
            <person name="Arai W."/>
            <person name="Tsubouchi T."/>
            <person name="Morono Y."/>
            <person name="Uchiyama I."/>
            <person name="Ito T."/>
            <person name="Fujiyama A."/>
            <person name="Inagaki F."/>
            <person name="Takami H."/>
        </authorList>
    </citation>
    <scope>NUCLEOTIDE SEQUENCE</scope>
    <source>
        <strain evidence="1">Expedition CK06-06</strain>
    </source>
</reference>
<dbReference type="AlphaFoldDB" id="X1F969"/>
<comment type="caution">
    <text evidence="1">The sequence shown here is derived from an EMBL/GenBank/DDBJ whole genome shotgun (WGS) entry which is preliminary data.</text>
</comment>
<accession>X1F969</accession>
<sequence>MTIEKIKIIDSIGQEYVLPKTFELRSEPSARRSNLLDTAFIHGAKDVSDGMFTPRHIEVSGKIWAATDAEYNTKWDALAEHLIKDNIRIQNKDRQIRLLKIVEISHDYPSLVGFHYGEVSIVFLAADPFWYSKSAQQKERAVITTPDTFQF</sequence>
<name>X1F969_9ZZZZ</name>